<keyword evidence="10" id="KW-1185">Reference proteome</keyword>
<dbReference type="PANTHER" id="PTHR43535">
    <property type="entry name" value="PHOSPHATIDATE CYTIDYLYLTRANSFERASE"/>
    <property type="match status" value="1"/>
</dbReference>
<dbReference type="EC" id="2.7.7.41" evidence="7"/>
<dbReference type="GO" id="GO:0016024">
    <property type="term" value="P:CDP-diacylglycerol biosynthetic process"/>
    <property type="evidence" value="ECO:0007669"/>
    <property type="project" value="UniProtKB-UniPathway"/>
</dbReference>
<proteinExistence type="inferred from homology"/>
<dbReference type="InterPro" id="IPR000374">
    <property type="entry name" value="PC_trans"/>
</dbReference>
<dbReference type="GO" id="GO:0005886">
    <property type="term" value="C:plasma membrane"/>
    <property type="evidence" value="ECO:0007669"/>
    <property type="project" value="TreeGrafter"/>
</dbReference>
<dbReference type="GO" id="GO:0009273">
    <property type="term" value="P:peptidoglycan-based cell wall biogenesis"/>
    <property type="evidence" value="ECO:0007669"/>
    <property type="project" value="TreeGrafter"/>
</dbReference>
<evidence type="ECO:0000256" key="2">
    <source>
        <dbReference type="ARBA" id="ARBA00010185"/>
    </source>
</evidence>
<keyword evidence="3 7" id="KW-0808">Transferase</keyword>
<evidence type="ECO:0000313" key="9">
    <source>
        <dbReference type="EMBL" id="STX52467.1"/>
    </source>
</evidence>
<dbReference type="PROSITE" id="PS01315">
    <property type="entry name" value="CDS"/>
    <property type="match status" value="1"/>
</dbReference>
<protein>
    <recommendedName>
        <fullName evidence="7">Phosphatidate cytidylyltransferase</fullName>
        <ecNumber evidence="7">2.7.7.41</ecNumber>
    </recommendedName>
</protein>
<evidence type="ECO:0000256" key="1">
    <source>
        <dbReference type="ARBA" id="ARBA00004141"/>
    </source>
</evidence>
<comment type="pathway">
    <text evidence="7">Phospholipid metabolism; CDP-diacylglycerol biosynthesis; CDP-diacylglycerol from sn-glycerol 3-phosphate: step 3/3.</text>
</comment>
<organism evidence="9 10">
    <name type="scientific">Legionella busanensis</name>
    <dbReference type="NCBI Taxonomy" id="190655"/>
    <lineage>
        <taxon>Bacteria</taxon>
        <taxon>Pseudomonadati</taxon>
        <taxon>Pseudomonadota</taxon>
        <taxon>Gammaproteobacteria</taxon>
        <taxon>Legionellales</taxon>
        <taxon>Legionellaceae</taxon>
        <taxon>Legionella</taxon>
    </lineage>
</organism>
<dbReference type="Proteomes" id="UP000254794">
    <property type="component" value="Unassembled WGS sequence"/>
</dbReference>
<dbReference type="AlphaFoldDB" id="A0A378JN17"/>
<dbReference type="Pfam" id="PF01148">
    <property type="entry name" value="CTP_transf_1"/>
    <property type="match status" value="1"/>
</dbReference>
<comment type="catalytic activity">
    <reaction evidence="7">
        <text>a 1,2-diacyl-sn-glycero-3-phosphate + CTP + H(+) = a CDP-1,2-diacyl-sn-glycerol + diphosphate</text>
        <dbReference type="Rhea" id="RHEA:16229"/>
        <dbReference type="ChEBI" id="CHEBI:15378"/>
        <dbReference type="ChEBI" id="CHEBI:33019"/>
        <dbReference type="ChEBI" id="CHEBI:37563"/>
        <dbReference type="ChEBI" id="CHEBI:58332"/>
        <dbReference type="ChEBI" id="CHEBI:58608"/>
        <dbReference type="EC" id="2.7.7.41"/>
    </reaction>
</comment>
<feature type="transmembrane region" description="Helical" evidence="8">
    <location>
        <begin position="181"/>
        <end position="201"/>
    </location>
</feature>
<evidence type="ECO:0000256" key="4">
    <source>
        <dbReference type="ARBA" id="ARBA00022692"/>
    </source>
</evidence>
<evidence type="ECO:0000256" key="6">
    <source>
        <dbReference type="ARBA" id="ARBA00023136"/>
    </source>
</evidence>
<dbReference type="RefSeq" id="WP_207385789.1">
    <property type="nucleotide sequence ID" value="NZ_CAAAHP010000006.1"/>
</dbReference>
<sequence>MTVSMNNHIIVAIMAAWGLLITASATIGVLAKAYPKNNHQELIQRTKSWWIMLGVFTLAMTIHRNISFAFLGMLSFLALKEYFSMIPTREVDRKVLLWAYLAIPIQYYLAAVGWYGMFIIFIPVYMFLFIPFRLLINQQPQGFLKAAGTIQWGLMITVFALSHMAYLLALPNIPETASTGAGLLFYLVFLTQFNDVAQYTCGKLFGKHKIIPAISPKKTWEGFIGGMIITIGCAILLYPLLTPFTLYLAIYSGLIISAAGFVGDITISAIKRDLSIKDTGSLIPGHGGILDRIDSLTYAAPIFFHLVYRLYF</sequence>
<keyword evidence="6 8" id="KW-0472">Membrane</keyword>
<evidence type="ECO:0000313" key="10">
    <source>
        <dbReference type="Proteomes" id="UP000254794"/>
    </source>
</evidence>
<evidence type="ECO:0000256" key="5">
    <source>
        <dbReference type="ARBA" id="ARBA00022989"/>
    </source>
</evidence>
<feature type="transmembrane region" description="Helical" evidence="8">
    <location>
        <begin position="115"/>
        <end position="136"/>
    </location>
</feature>
<feature type="transmembrane region" description="Helical" evidence="8">
    <location>
        <begin position="148"/>
        <end position="169"/>
    </location>
</feature>
<evidence type="ECO:0000256" key="3">
    <source>
        <dbReference type="ARBA" id="ARBA00022679"/>
    </source>
</evidence>
<reference evidence="9 10" key="1">
    <citation type="submission" date="2018-06" db="EMBL/GenBank/DDBJ databases">
        <authorList>
            <consortium name="Pathogen Informatics"/>
            <person name="Doyle S."/>
        </authorList>
    </citation>
    <scope>NUCLEOTIDE SEQUENCE [LARGE SCALE GENOMIC DNA]</scope>
    <source>
        <strain evidence="9 10">NCTC13316</strain>
    </source>
</reference>
<dbReference type="EMBL" id="UGOD01000001">
    <property type="protein sequence ID" value="STX52467.1"/>
    <property type="molecule type" value="Genomic_DNA"/>
</dbReference>
<feature type="transmembrane region" description="Helical" evidence="8">
    <location>
        <begin position="247"/>
        <end position="267"/>
    </location>
</feature>
<keyword evidence="4 7" id="KW-0812">Transmembrane</keyword>
<dbReference type="GO" id="GO:0004605">
    <property type="term" value="F:phosphatidate cytidylyltransferase activity"/>
    <property type="evidence" value="ECO:0007669"/>
    <property type="project" value="UniProtKB-EC"/>
</dbReference>
<feature type="transmembrane region" description="Helical" evidence="8">
    <location>
        <begin position="222"/>
        <end position="241"/>
    </location>
</feature>
<evidence type="ECO:0000256" key="7">
    <source>
        <dbReference type="RuleBase" id="RU003938"/>
    </source>
</evidence>
<comment type="similarity">
    <text evidence="2 7">Belongs to the CDS family.</text>
</comment>
<dbReference type="UniPathway" id="UPA00557">
    <property type="reaction ID" value="UER00614"/>
</dbReference>
<feature type="transmembrane region" description="Helical" evidence="8">
    <location>
        <begin position="49"/>
        <end position="79"/>
    </location>
</feature>
<gene>
    <name evidence="9" type="primary">cdsA_2</name>
    <name evidence="9" type="ORF">NCTC13316_02580</name>
</gene>
<evidence type="ECO:0000256" key="8">
    <source>
        <dbReference type="SAM" id="Phobius"/>
    </source>
</evidence>
<name>A0A378JN17_9GAMM</name>
<dbReference type="PANTHER" id="PTHR43535:SF1">
    <property type="entry name" value="PHOSPHATIDATE CYTIDYLYLTRANSFERASE"/>
    <property type="match status" value="1"/>
</dbReference>
<keyword evidence="5 8" id="KW-1133">Transmembrane helix</keyword>
<keyword evidence="7 9" id="KW-0548">Nucleotidyltransferase</keyword>
<comment type="subcellular location">
    <subcellularLocation>
        <location evidence="1">Membrane</location>
        <topology evidence="1">Multi-pass membrane protein</topology>
    </subcellularLocation>
</comment>
<accession>A0A378JN17</accession>